<evidence type="ECO:0000313" key="2">
    <source>
        <dbReference type="EMBL" id="CAB9498746.1"/>
    </source>
</evidence>
<feature type="region of interest" description="Disordered" evidence="1">
    <location>
        <begin position="1"/>
        <end position="22"/>
    </location>
</feature>
<reference evidence="2" key="1">
    <citation type="submission" date="2020-06" db="EMBL/GenBank/DDBJ databases">
        <authorList>
            <consortium name="Plant Systems Biology data submission"/>
        </authorList>
    </citation>
    <scope>NUCLEOTIDE SEQUENCE</scope>
    <source>
        <strain evidence="2">D6</strain>
    </source>
</reference>
<accession>A0A9N8H2V3</accession>
<dbReference type="Proteomes" id="UP001153069">
    <property type="component" value="Unassembled WGS sequence"/>
</dbReference>
<evidence type="ECO:0000313" key="3">
    <source>
        <dbReference type="Proteomes" id="UP001153069"/>
    </source>
</evidence>
<comment type="caution">
    <text evidence="2">The sequence shown here is derived from an EMBL/GenBank/DDBJ whole genome shotgun (WGS) entry which is preliminary data.</text>
</comment>
<evidence type="ECO:0000256" key="1">
    <source>
        <dbReference type="SAM" id="MobiDB-lite"/>
    </source>
</evidence>
<dbReference type="AlphaFoldDB" id="A0A9N8H2V3"/>
<name>A0A9N8H2V3_9STRA</name>
<keyword evidence="3" id="KW-1185">Reference proteome</keyword>
<organism evidence="2 3">
    <name type="scientific">Seminavis robusta</name>
    <dbReference type="NCBI Taxonomy" id="568900"/>
    <lineage>
        <taxon>Eukaryota</taxon>
        <taxon>Sar</taxon>
        <taxon>Stramenopiles</taxon>
        <taxon>Ochrophyta</taxon>
        <taxon>Bacillariophyta</taxon>
        <taxon>Bacillariophyceae</taxon>
        <taxon>Bacillariophycidae</taxon>
        <taxon>Naviculales</taxon>
        <taxon>Naviculaceae</taxon>
        <taxon>Seminavis</taxon>
    </lineage>
</organism>
<dbReference type="EMBL" id="CAICTM010000044">
    <property type="protein sequence ID" value="CAB9498746.1"/>
    <property type="molecule type" value="Genomic_DNA"/>
</dbReference>
<protein>
    <submittedName>
        <fullName evidence="2">Uncharacterized protein</fullName>
    </submittedName>
</protein>
<sequence length="398" mass="44488">MAPTASDTKRRGSSDMATAVSMNKKVKTDTDVASRAAKILQEMDEATTDRYEEDAAFRKEYGPSVAHYGFCGENLSLEGLQIVLDYGHVGTCVGTVRVDDSDELKTAWTCSPKHDEEFVFKMETDQVLAYYFLGKDSGKEPDWVKSDTDEVDYGKYASSFLSLPESAKLVNWAVPVSANDFFPDIVDAEDPDERWWATMARLNDPKAAHVIGPGIKGFPTPIVLTIVLLTKDFDPGSTNLPTLVTKDNKEVFALADQFTRQINNGSQIHKLEKLVQNVSSAAKKNKKNNWRKAYIQVHALILTLSDNFEASNNSWTFTDDCERQDKIAKNIVQVVASVLLHPPSNAMKALVDKDMTTSLREHLKAGSFTQFVEEDEFAEDYPKLFEAWTQLVGKEDEN</sequence>
<proteinExistence type="predicted"/>
<gene>
    <name evidence="2" type="ORF">SEMRO_44_G026690.1</name>
</gene>